<dbReference type="PRINTS" id="PR00150">
    <property type="entry name" value="PEPCARBXLASE"/>
</dbReference>
<dbReference type="InterPro" id="IPR021135">
    <property type="entry name" value="PEP_COase"/>
</dbReference>
<dbReference type="GO" id="GO:0015977">
    <property type="term" value="P:carbon fixation"/>
    <property type="evidence" value="ECO:0007669"/>
    <property type="project" value="InterPro"/>
</dbReference>
<dbReference type="Pfam" id="PF00311">
    <property type="entry name" value="PEPcase"/>
    <property type="match status" value="1"/>
</dbReference>
<dbReference type="Gene3D" id="1.20.1440.90">
    <property type="entry name" value="Phosphoenolpyruvate/pyruvate domain"/>
    <property type="match status" value="1"/>
</dbReference>
<gene>
    <name evidence="5" type="ORF">AVDCRST_MAG73-2684</name>
</gene>
<dbReference type="GO" id="GO:0008964">
    <property type="term" value="F:phosphoenolpyruvate carboxylase activity"/>
    <property type="evidence" value="ECO:0007669"/>
    <property type="project" value="UniProtKB-EC"/>
</dbReference>
<name>A0A6J4UEV5_9BACT</name>
<keyword evidence="5" id="KW-0670">Pyruvate</keyword>
<evidence type="ECO:0000256" key="3">
    <source>
        <dbReference type="ARBA" id="ARBA00048995"/>
    </source>
</evidence>
<evidence type="ECO:0000256" key="2">
    <source>
        <dbReference type="ARBA" id="ARBA00022419"/>
    </source>
</evidence>
<comment type="catalytic activity">
    <reaction evidence="3">
        <text>oxaloacetate + phosphate = phosphoenolpyruvate + hydrogencarbonate</text>
        <dbReference type="Rhea" id="RHEA:28370"/>
        <dbReference type="ChEBI" id="CHEBI:16452"/>
        <dbReference type="ChEBI" id="CHEBI:17544"/>
        <dbReference type="ChEBI" id="CHEBI:43474"/>
        <dbReference type="ChEBI" id="CHEBI:58702"/>
        <dbReference type="EC" id="4.1.1.31"/>
    </reaction>
</comment>
<evidence type="ECO:0000256" key="4">
    <source>
        <dbReference type="PROSITE-ProRule" id="PRU10111"/>
    </source>
</evidence>
<dbReference type="PANTHER" id="PTHR30523:SF6">
    <property type="entry name" value="PHOSPHOENOLPYRUVATE CARBOXYLASE"/>
    <property type="match status" value="1"/>
</dbReference>
<dbReference type="PANTHER" id="PTHR30523">
    <property type="entry name" value="PHOSPHOENOLPYRUVATE CARBOXYLASE"/>
    <property type="match status" value="1"/>
</dbReference>
<organism evidence="5">
    <name type="scientific">uncultured Thermomicrobiales bacterium</name>
    <dbReference type="NCBI Taxonomy" id="1645740"/>
    <lineage>
        <taxon>Bacteria</taxon>
        <taxon>Pseudomonadati</taxon>
        <taxon>Thermomicrobiota</taxon>
        <taxon>Thermomicrobia</taxon>
        <taxon>Thermomicrobiales</taxon>
        <taxon>environmental samples</taxon>
    </lineage>
</organism>
<dbReference type="InterPro" id="IPR015813">
    <property type="entry name" value="Pyrv/PenolPyrv_kinase-like_dom"/>
</dbReference>
<dbReference type="InterPro" id="IPR018129">
    <property type="entry name" value="PEP_COase_Lys_AS"/>
</dbReference>
<dbReference type="AlphaFoldDB" id="A0A6J4UEV5"/>
<keyword evidence="5" id="KW-0456">Lyase</keyword>
<feature type="non-terminal residue" evidence="5">
    <location>
        <position position="639"/>
    </location>
</feature>
<dbReference type="EMBL" id="CADCWE010000179">
    <property type="protein sequence ID" value="CAA9548864.1"/>
    <property type="molecule type" value="Genomic_DNA"/>
</dbReference>
<dbReference type="PROSITE" id="PS00781">
    <property type="entry name" value="PEPCASE_1"/>
    <property type="match status" value="1"/>
</dbReference>
<reference evidence="5" key="1">
    <citation type="submission" date="2020-02" db="EMBL/GenBank/DDBJ databases">
        <authorList>
            <person name="Meier V. D."/>
        </authorList>
    </citation>
    <scope>NUCLEOTIDE SEQUENCE</scope>
    <source>
        <strain evidence="5">AVDCRST_MAG73</strain>
    </source>
</reference>
<dbReference type="SUPFAM" id="SSF51621">
    <property type="entry name" value="Phosphoenolpyruvate/pyruvate domain"/>
    <property type="match status" value="1"/>
</dbReference>
<protein>
    <recommendedName>
        <fullName evidence="2">Phosphoenolpyruvate carboxylase</fullName>
    </recommendedName>
</protein>
<dbReference type="GO" id="GO:0006099">
    <property type="term" value="P:tricarboxylic acid cycle"/>
    <property type="evidence" value="ECO:0007669"/>
    <property type="project" value="InterPro"/>
</dbReference>
<accession>A0A6J4UEV5</accession>
<sequence>MPSGRSLSDDVYLLAGLLGEVIRTQAGQDAFELEEDVRALGKAFRAGRHAAGDELAGRIAGASVAEARVLIRAFTSYFQLINLSEDNERVRRIRRREAADPDQPRRGSIREAVRLLADQGMGATDVQALLDRAQVRLVLTAHPTEARRRTTIDKLARVFAVIRDLDERRLLPDDIGRARTVLAATVAELWSSDEVRSVSPTVLDEVRAGLVYFGSTLFAVVPRIYRDLEEALAATFPDEPVIVPPFLTFGSWMGGDRDGNPNVTPAVTEETLTLMRDGATRFLEQRVTELAGRLSVSVAAAGPATGLDDLLAANRDRFPALAAELAQANANEPYRQLLTLMRQRIRSTRENAQHAYAGAAEVVADLRQIERSLLAQREPLIVAGDLHDVIRQAEVFGFHFARIDLRDHSGRHETALAEILARTGVEADYAALDEDARFALLAREIANPRPLIPAEPSGLSPVAQEVVETFRTVRRVLAGDHKGAIETYIVSSNEAPSDVLEVLLMMKETGLAGPGGERAQLRIAPLFEQGETLRTATATMGRLLDEPVYRTALAASGGAQEIMIGYSDSNKDVGYLASSWGLYAAQAGLADQLAAAGIPFTFFHGRGGSIGRGGGPTNVAILAQPAGTVAGRIKLTEQG</sequence>
<evidence type="ECO:0000313" key="5">
    <source>
        <dbReference type="EMBL" id="CAA9548864.1"/>
    </source>
</evidence>
<dbReference type="GO" id="GO:0005829">
    <property type="term" value="C:cytosol"/>
    <property type="evidence" value="ECO:0007669"/>
    <property type="project" value="TreeGrafter"/>
</dbReference>
<proteinExistence type="predicted"/>
<feature type="active site" evidence="4">
    <location>
        <position position="142"/>
    </location>
</feature>
<evidence type="ECO:0000256" key="1">
    <source>
        <dbReference type="ARBA" id="ARBA00003670"/>
    </source>
</evidence>
<comment type="function">
    <text evidence="1">Forms oxaloacetate, a four-carbon dicarboxylic acid source for the tricarboxylic acid cycle.</text>
</comment>